<gene>
    <name evidence="2" type="ORF">GWK47_015768</name>
</gene>
<proteinExistence type="predicted"/>
<protein>
    <submittedName>
        <fullName evidence="2">Uncharacterized protein</fullName>
    </submittedName>
</protein>
<name>A0A8J4XYR7_CHIOP</name>
<evidence type="ECO:0000313" key="3">
    <source>
        <dbReference type="Proteomes" id="UP000770661"/>
    </source>
</evidence>
<feature type="region of interest" description="Disordered" evidence="1">
    <location>
        <begin position="31"/>
        <end position="76"/>
    </location>
</feature>
<comment type="caution">
    <text evidence="2">The sequence shown here is derived from an EMBL/GenBank/DDBJ whole genome shotgun (WGS) entry which is preliminary data.</text>
</comment>
<dbReference type="Proteomes" id="UP000770661">
    <property type="component" value="Unassembled WGS sequence"/>
</dbReference>
<evidence type="ECO:0000256" key="1">
    <source>
        <dbReference type="SAM" id="MobiDB-lite"/>
    </source>
</evidence>
<sequence>MKTAVVLSDAAASFTISRIIGFPRRSDVLVLPGGGPSNRTPAPLPSNRAPPHQLAPAFGSPSSTPSSGLPRRTPLPLGVSPVVTTARVNVWLGLVQERQTVARFLLQRQFLNSHLPPPPPRSAPAPLPYLTTSRSLSAGDWHSAYCFAGSPVPGLLRWRGLFDGVDARLDRFFG</sequence>
<keyword evidence="3" id="KW-1185">Reference proteome</keyword>
<feature type="compositionally biased region" description="Low complexity" evidence="1">
    <location>
        <begin position="55"/>
        <end position="74"/>
    </location>
</feature>
<organism evidence="2 3">
    <name type="scientific">Chionoecetes opilio</name>
    <name type="common">Atlantic snow crab</name>
    <name type="synonym">Cancer opilio</name>
    <dbReference type="NCBI Taxonomy" id="41210"/>
    <lineage>
        <taxon>Eukaryota</taxon>
        <taxon>Metazoa</taxon>
        <taxon>Ecdysozoa</taxon>
        <taxon>Arthropoda</taxon>
        <taxon>Crustacea</taxon>
        <taxon>Multicrustacea</taxon>
        <taxon>Malacostraca</taxon>
        <taxon>Eumalacostraca</taxon>
        <taxon>Eucarida</taxon>
        <taxon>Decapoda</taxon>
        <taxon>Pleocyemata</taxon>
        <taxon>Brachyura</taxon>
        <taxon>Eubrachyura</taxon>
        <taxon>Majoidea</taxon>
        <taxon>Majidae</taxon>
        <taxon>Chionoecetes</taxon>
    </lineage>
</organism>
<accession>A0A8J4XYR7</accession>
<dbReference type="AlphaFoldDB" id="A0A8J4XYR7"/>
<evidence type="ECO:0000313" key="2">
    <source>
        <dbReference type="EMBL" id="KAG0713636.1"/>
    </source>
</evidence>
<reference evidence="2" key="1">
    <citation type="submission" date="2020-07" db="EMBL/GenBank/DDBJ databases">
        <title>The High-quality genome of the commercially important snow crab, Chionoecetes opilio.</title>
        <authorList>
            <person name="Jeong J.-H."/>
            <person name="Ryu S."/>
        </authorList>
    </citation>
    <scope>NUCLEOTIDE SEQUENCE</scope>
    <source>
        <strain evidence="2">MADBK_172401_WGS</strain>
        <tissue evidence="2">Digestive gland</tissue>
    </source>
</reference>
<dbReference type="EMBL" id="JACEEZ010021263">
    <property type="protein sequence ID" value="KAG0713636.1"/>
    <property type="molecule type" value="Genomic_DNA"/>
</dbReference>